<feature type="domain" description="Myb-like" evidence="4">
    <location>
        <begin position="434"/>
        <end position="502"/>
    </location>
</feature>
<dbReference type="PANTHER" id="PTHR47430">
    <property type="entry name" value="GB|AAC33480.1"/>
    <property type="match status" value="1"/>
</dbReference>
<dbReference type="GO" id="GO:0005634">
    <property type="term" value="C:nucleus"/>
    <property type="evidence" value="ECO:0007669"/>
    <property type="project" value="UniProtKB-SubCell"/>
</dbReference>
<name>A0A2G9GRF1_9LAMI</name>
<keyword evidence="7" id="KW-1185">Reference proteome</keyword>
<feature type="compositionally biased region" description="Basic and acidic residues" evidence="3">
    <location>
        <begin position="73"/>
        <end position="84"/>
    </location>
</feature>
<dbReference type="OrthoDB" id="39591at2759"/>
<evidence type="ECO:0000313" key="6">
    <source>
        <dbReference type="EMBL" id="PIN07874.1"/>
    </source>
</evidence>
<dbReference type="SMART" id="SM00717">
    <property type="entry name" value="SANT"/>
    <property type="match status" value="4"/>
</dbReference>
<feature type="region of interest" description="Disordered" evidence="3">
    <location>
        <begin position="132"/>
        <end position="164"/>
    </location>
</feature>
<dbReference type="InterPro" id="IPR009057">
    <property type="entry name" value="Homeodomain-like_sf"/>
</dbReference>
<dbReference type="Pfam" id="PF13921">
    <property type="entry name" value="Myb_DNA-bind_6"/>
    <property type="match status" value="1"/>
</dbReference>
<dbReference type="PANTHER" id="PTHR47430:SF4">
    <property type="entry name" value="GB|AAC33480.1"/>
    <property type="match status" value="1"/>
</dbReference>
<dbReference type="PROSITE" id="PS50090">
    <property type="entry name" value="MYB_LIKE"/>
    <property type="match status" value="3"/>
</dbReference>
<dbReference type="InterPro" id="IPR017930">
    <property type="entry name" value="Myb_dom"/>
</dbReference>
<feature type="compositionally biased region" description="Basic and acidic residues" evidence="3">
    <location>
        <begin position="38"/>
        <end position="50"/>
    </location>
</feature>
<dbReference type="SUPFAM" id="SSF46689">
    <property type="entry name" value="Homeodomain-like"/>
    <property type="match status" value="2"/>
</dbReference>
<feature type="domain" description="Myb-like" evidence="4">
    <location>
        <begin position="391"/>
        <end position="433"/>
    </location>
</feature>
<evidence type="ECO:0000259" key="4">
    <source>
        <dbReference type="PROSITE" id="PS50090"/>
    </source>
</evidence>
<comment type="subcellular location">
    <subcellularLocation>
        <location evidence="1">Nucleus</location>
    </subcellularLocation>
</comment>
<dbReference type="InterPro" id="IPR001005">
    <property type="entry name" value="SANT/Myb"/>
</dbReference>
<reference evidence="7" key="1">
    <citation type="journal article" date="2018" name="Gigascience">
        <title>Genome assembly of the Pink Ipe (Handroanthus impetiginosus, Bignoniaceae), a highly valued, ecologically keystone Neotropical timber forest tree.</title>
        <authorList>
            <person name="Silva-Junior O.B."/>
            <person name="Grattapaglia D."/>
            <person name="Novaes E."/>
            <person name="Collevatti R.G."/>
        </authorList>
    </citation>
    <scope>NUCLEOTIDE SEQUENCE [LARGE SCALE GENOMIC DNA]</scope>
    <source>
        <strain evidence="7">cv. UFG-1</strain>
    </source>
</reference>
<dbReference type="EMBL" id="NKXS01003972">
    <property type="protein sequence ID" value="PIN07874.1"/>
    <property type="molecule type" value="Genomic_DNA"/>
</dbReference>
<evidence type="ECO:0000256" key="1">
    <source>
        <dbReference type="ARBA" id="ARBA00004123"/>
    </source>
</evidence>
<sequence length="597" mass="69573">MEGVEHQVANVTEVVERKKRKKDRKKSEDDSCVGLQDIHSEAKLSSKTDDESTTNRTFQNGNESAKMSVIVSDVHKHNVSEKPDRKRKKKERARKENVEGDLVSLQQENLPENVEGNIESTECNETAMKKLERKKKHKKEKDYKVDSSAVQQDITMKDSEDNGNYPILLSDEIRYNEAEYASEGKRRKTKIVENGSDKMWDKEVEHSKEGKKRKTKIVENGSDEMGDKEVEYFKKGKKKKTKIMETGSDEMRDNEVEYSEKGKKKKITLVENGSNDLTPNKSNKKVRFSGEDEVFTLPGDSNTENENNKEDNLVRGKRFTREEDEIVKEAVLKYIEEHDLGEEGLNMVLNSSKYPRVRGCWKEIASAIPYRPYTACYLRAQVLFRRSENRKWTQEEYDEFRKYQAEYGNQWRALADALGKHRWHVKDTWRRIKSPDLKKGQWSQNEYQKLFDLVNTDLQLKVSEEKRSKHGMLRDNICWTAISDQLSTRSVATCCLKWYKQLTSPMVDEGVWADTDDYRLLAALYSLDATCMEDVDWDDLLDNRTGDVCRKRWNQMVLHIGRHGNKSFADQVEVLAQRYCPHLLESSEAWDSKPRVP</sequence>
<dbReference type="AlphaFoldDB" id="A0A2G9GRF1"/>
<comment type="caution">
    <text evidence="6">The sequence shown here is derived from an EMBL/GenBank/DDBJ whole genome shotgun (WGS) entry which is preliminary data.</text>
</comment>
<protein>
    <submittedName>
        <fullName evidence="6">RNA polymerase I termination factor, Myb superfamily</fullName>
    </submittedName>
</protein>
<gene>
    <name evidence="6" type="ORF">CDL12_19551</name>
</gene>
<feature type="compositionally biased region" description="Polar residues" evidence="3">
    <location>
        <begin position="54"/>
        <end position="65"/>
    </location>
</feature>
<proteinExistence type="predicted"/>
<feature type="domain" description="HTH myb-type" evidence="5">
    <location>
        <begin position="390"/>
        <end position="437"/>
    </location>
</feature>
<organism evidence="6 7">
    <name type="scientific">Handroanthus impetiginosus</name>
    <dbReference type="NCBI Taxonomy" id="429701"/>
    <lineage>
        <taxon>Eukaryota</taxon>
        <taxon>Viridiplantae</taxon>
        <taxon>Streptophyta</taxon>
        <taxon>Embryophyta</taxon>
        <taxon>Tracheophyta</taxon>
        <taxon>Spermatophyta</taxon>
        <taxon>Magnoliopsida</taxon>
        <taxon>eudicotyledons</taxon>
        <taxon>Gunneridae</taxon>
        <taxon>Pentapetalae</taxon>
        <taxon>asterids</taxon>
        <taxon>lamiids</taxon>
        <taxon>Lamiales</taxon>
        <taxon>Bignoniaceae</taxon>
        <taxon>Crescentiina</taxon>
        <taxon>Tabebuia alliance</taxon>
        <taxon>Handroanthus</taxon>
    </lineage>
</organism>
<dbReference type="PROSITE" id="PS51294">
    <property type="entry name" value="HTH_MYB"/>
    <property type="match status" value="1"/>
</dbReference>
<feature type="domain" description="Myb-like" evidence="4">
    <location>
        <begin position="504"/>
        <end position="557"/>
    </location>
</feature>
<feature type="region of interest" description="Disordered" evidence="3">
    <location>
        <begin position="15"/>
        <end position="101"/>
    </location>
</feature>
<accession>A0A2G9GRF1</accession>
<dbReference type="STRING" id="429701.A0A2G9GRF1"/>
<evidence type="ECO:0000256" key="2">
    <source>
        <dbReference type="ARBA" id="ARBA00023242"/>
    </source>
</evidence>
<dbReference type="Gene3D" id="1.10.10.60">
    <property type="entry name" value="Homeodomain-like"/>
    <property type="match status" value="2"/>
</dbReference>
<evidence type="ECO:0000313" key="7">
    <source>
        <dbReference type="Proteomes" id="UP000231279"/>
    </source>
</evidence>
<evidence type="ECO:0000259" key="5">
    <source>
        <dbReference type="PROSITE" id="PS51294"/>
    </source>
</evidence>
<keyword evidence="2" id="KW-0539">Nucleus</keyword>
<dbReference type="Proteomes" id="UP000231279">
    <property type="component" value="Unassembled WGS sequence"/>
</dbReference>
<evidence type="ECO:0000256" key="3">
    <source>
        <dbReference type="SAM" id="MobiDB-lite"/>
    </source>
</evidence>